<sequence length="3227" mass="362631">MKHKFILFMVLFLQSLFCATNDQETPPLYFAGHESYIITHEKDSVILPCRTNSKDTRNTWYKDGSVVKDNISHTFRISPTNRGNAGVYRCVAINAHGGLRSAPTKLEIGYLDPPNPKTRTRSLVEVHLGQAVVLWPSSYARIFTPIGTHDELDTNIADDRVSVLDAVPSPRAKWTMNNGPIPATSSIYVSLVEQALILLNIDWSLDSAVFRAHLVNGYGGPRSGGGVYTQSFVLTVKEPLPDTPRGSLHLVLPPKDVTVVLQEGQPGSATFECVFNARPSHTLRVRWYHRQVNDQGPSQMQLIQPYDNLSGTSRGYKFDRSGLNRSLTVSNIHIPGVSRLTGLVETNMEEFTCQAYLEASYMVPNDRFGETFEERTNYGLAYMSGPLSATARLRINVTPRLQLSSSLVPFLTKPNTQIQTKAAIVQSSVSSTLVIPCEFENAGNPRATIEWYKNGRRIDTTGSRLLIADNQSLILAKVRGEDGGVYQCFARNDVGEDFLSFWLKVTSFAPQLQPSDASEVNRTVLEDESISLVCPLDAAPTPAYTWFKEQILKDHWIKMSSELLQTAGYTQYGNLLTILAARRTDEGLYRCEAVNPLGREVAHVYLSVFTRTRPTVSLPERLTALWNDSLQLPCVVSANVDARVSFDWLHGRSGQTSKPDKAARSPVGGSGLRETMQDSSFATIDYFQRNNMGLAEHGSVLAIRQLRSDNAGVYQCRVTSKGGNFSLSTEIQVVRMPDRLENVVFTGTTDHRRTGHLDNSTQLQRNMLKAAFTPPIAMHSAVVEKYLLLARQLTTSRYGNSCTDHEAYQGSLAAFRAFTATEVNRTSTVQFETDLFCPGVPYCVHLVASSAIGWSEPSTATRLSFIGEKSPPYLPTPEEFSVVSTNTTIDISWTTRLYDPRCASQLEETEYYVEYWIKGERSHFRRTFKSNKILNRITLKELRSSTKYQILIIASNLTNPLKDHVELEASTDASPPSWAPRTLQIKQTWSTSAELAFFFPTMQNSMSVVGVWIHLTCIDPPGCPNRDFHVATDALNRLRIKHGDSLLARSEDNSDPLNTEGEDIYTWLVTDLSPHTLYEARVAVISSAGIGPFSQPPEVFRSQEEVPGCVRNLMVEANEANAFHLQWRQPRENNGPILHYIIKYTQIIDFDHVLKLPDRIRFGRSAVDWMLKYPAVPRVTTSRQSSFWRTIVNHTSVVNTVDQYSARQHQTELIRSGPETKAHLDGLRQNTNYIISVGSVSKAGQGKSVIIFGRTLAPGQTVNQAQSVDFLQWQSQHMQTADERPEAYRFTDMFMKFQDKPTVWNILNTAAMVNVTVAFVPIIVNPEDGHSFRWTNRDERTELLARLIWPVQVQMQPASGFLTDWDEPSKEKWNWLPAFRPENIIWPSMNSMSGKRNQTNETKALTVLTLRITDLYPYMHYRLRVWQPLYTLFSRISDMGEVVYSAPSEWFTTRAGPPHSAPGNVRVMVLDEHRLKVSWKPLMPSQWNGPAGGYVLTLEHANLTHMFGQSKFEELHSSKRMKYNCEYLERDLCGVLRRVVCVNRTDVREYLFSGLQMAAAYRIRVRAFSRESRGSIHEHLYGPEVEAVGFFTIPSVIQTRTGLAHQTMDTIPQTWISVPDSRVNKLYAIIDSVGFQIQWSEPVVFPCRQSITGYKIRVTHVQHGTGGRVAKSTSRTVEHVWLIRIDDPRLATVSTAVLPSATDRRLSFRLTTEAWIRMLDYPVTWTPCRQYDEFRIRIQLTSLRGDGPRSEEELAQFSSNNESMKGFISLRSITLRTLEQRNLTVGRALLSWRLPQVDQSQHVKHSLTLLWHQIDPITQVSIGSSTRRLLTWPQSLVPGSEAEFLVSVDGLTAGGTYKFMVEKSSGLVDDSDRCSGGRIVKAYIVPVEDWVKPYQPPKSPRRWLNRKVVKPQEESSLLSPNFPYACNRRWIRLAWPKYPSSLEPVDGQLLQKRTTTQKYTAPVRNYSLQYIRLSQFTNQADLTTLHELAHTLGPQDFSQSDWITYEPSPELGQEEEFYVTGLTPYSAYVFRLAARTDAGSSPYSQPSAVMFTDLDYPCEAPTNVSATLQDVDRNALQKLFGDSGPEFSNVDRCQTIIVQWKAISKTSWNSEPLYYRLVYREWPGTVSQSDRILLIAHRLSKTTLYEIPLPPLPAHTNYQIRLSAQNELGFGPFSDWILAFSGNGCPQQTVANPWLLDLVEPSPLTLLTNRQPLEVQEFTCSCNQGRVEIKCSWIPINDLALLGYQIEIHSHGLIDQTATRVPTTGQSNANETKTATTERSSKSTSIYSLVVPANSTRLLLYTKPSGTSEKAEGEETRDSRSFATDDLEYSQYRSENLQPYHRYTVHIRALTDSYETQSQWSHAPSNEWSMDRDASSIRFGACDKDYLCSAQLPPTKPRLLLSRWLSRHAALITWAQPGVLNGRLTGYRVVVSRFLSPEWIAPAKTRGRIESHLIKHFTRITEYQLNDMLPNNTYLIEVTAQTEATISAGFGPPACLVLTTDECLDLSTDLHGATSLDCAVLGRRLQRWQTDPRDQCIHLLPRMYRPTVRGRFAKAANPNLPSVSGASKSTSVAFKLTEAQTAPTSPNRTVDEIMSKNTTFEKVLGAQKLEIHWKLGTQSIVPVSQFILEVRTSRNLYRWYPLRAVDHMSRQLTLSADDSALLHAAHAQDEDPSDDDAPQTTNRASSVPEVTKQMIAAAYAQRAVASDSQSHVAIQFRLSAASSSQLGSPGPGSSWLLIAIDPPFVPVYRQWWFLVVLSVCSTVSTVILLLLLRASISRRAYHSNLFFEKTTSTSRSHDLMLDCCILNDSSCVDGGVVTPVEQIKSPSGLTEDTRLNGKCVADGLDFMGAIPMHNSFYPVPDQQMGTRLDSSWGSRTVSNKTSSSAEVHLRHDGCSPVLLPESPIFSCTFPYFTENTSVEQAQNYPTQSVLEEVAQFDVPFSYSTMTESSHLIRAMDPTDHCSPIINPPFRKMSSSQALLEDPNQSVQFSLSPYQWSTCNPSSPAVNQSAQGYQTKNVSLTNPALDEATCFAFRPTAQAVPEWNQPSTQSINLNRGDQAVYRDIGYRHHNPPNVVNLKCSLKDAPGQYMTHYSNPSPNQTTRVSVPETHHPNVQAVISQPDWMTSSIHKNHEDLNLEFSPDLVKNVFQNDLRCNAYIIDSDMNGLNAFPTQSYQDSSTYNLSHSPPNLVFRDSQHLDSNTGEQGNVGMNHDQLTSCFPNPDALTSTEV</sequence>
<reference evidence="8" key="1">
    <citation type="submission" date="2019-03" db="EMBL/GenBank/DDBJ databases">
        <title>Improved annotation for the trematode Fasciola hepatica.</title>
        <authorList>
            <person name="Choi Y.-J."/>
            <person name="Martin J."/>
            <person name="Mitreva M."/>
        </authorList>
    </citation>
    <scope>NUCLEOTIDE SEQUENCE [LARGE SCALE GENOMIC DNA]</scope>
</reference>
<feature type="domain" description="Ig-like" evidence="6">
    <location>
        <begin position="254"/>
        <end position="355"/>
    </location>
</feature>
<feature type="domain" description="Fibronectin type-III" evidence="7">
    <location>
        <begin position="1962"/>
        <end position="2055"/>
    </location>
</feature>
<proteinExistence type="predicted"/>
<feature type="domain" description="Fibronectin type-III" evidence="7">
    <location>
        <begin position="2393"/>
        <end position="2503"/>
    </location>
</feature>
<dbReference type="InterPro" id="IPR036179">
    <property type="entry name" value="Ig-like_dom_sf"/>
</dbReference>
<dbReference type="PROSITE" id="PS50853">
    <property type="entry name" value="FN3"/>
    <property type="match status" value="5"/>
</dbReference>
<feature type="domain" description="Fibronectin type-III" evidence="7">
    <location>
        <begin position="1461"/>
        <end position="1596"/>
    </location>
</feature>
<feature type="region of interest" description="Disordered" evidence="3">
    <location>
        <begin position="2259"/>
        <end position="2281"/>
    </location>
</feature>
<feature type="compositionally biased region" description="Basic and acidic residues" evidence="3">
    <location>
        <begin position="2309"/>
        <end position="2320"/>
    </location>
</feature>
<dbReference type="EMBL" id="JXXN02000210">
    <property type="protein sequence ID" value="THD28204.1"/>
    <property type="molecule type" value="Genomic_DNA"/>
</dbReference>
<feature type="compositionally biased region" description="Polar residues" evidence="3">
    <location>
        <begin position="3210"/>
        <end position="3227"/>
    </location>
</feature>
<feature type="domain" description="Ig-like" evidence="6">
    <location>
        <begin position="26"/>
        <end position="107"/>
    </location>
</feature>
<keyword evidence="5" id="KW-0732">Signal</keyword>
<evidence type="ECO:0000256" key="3">
    <source>
        <dbReference type="SAM" id="MobiDB-lite"/>
    </source>
</evidence>
<feature type="signal peptide" evidence="5">
    <location>
        <begin position="1"/>
        <end position="18"/>
    </location>
</feature>
<keyword evidence="1" id="KW-0677">Repeat</keyword>
<dbReference type="SMART" id="SM00408">
    <property type="entry name" value="IGc2"/>
    <property type="match status" value="4"/>
</dbReference>
<keyword evidence="2" id="KW-1015">Disulfide bond</keyword>
<dbReference type="GO" id="GO:0098609">
    <property type="term" value="P:cell-cell adhesion"/>
    <property type="evidence" value="ECO:0007669"/>
    <property type="project" value="TreeGrafter"/>
</dbReference>
<dbReference type="Pfam" id="PF00041">
    <property type="entry name" value="fn3"/>
    <property type="match status" value="2"/>
</dbReference>
<accession>A0A4E0RQT1</accession>
<dbReference type="PANTHER" id="PTHR44170:SF56">
    <property type="entry name" value="FIBRONECTIN TYPE-III DOMAIN-CONTAINING PROTEIN"/>
    <property type="match status" value="1"/>
</dbReference>
<evidence type="ECO:0000259" key="7">
    <source>
        <dbReference type="PROSITE" id="PS50853"/>
    </source>
</evidence>
<dbReference type="InterPro" id="IPR013783">
    <property type="entry name" value="Ig-like_fold"/>
</dbReference>
<dbReference type="InterPro" id="IPR003599">
    <property type="entry name" value="Ig_sub"/>
</dbReference>
<dbReference type="InterPro" id="IPR003598">
    <property type="entry name" value="Ig_sub2"/>
</dbReference>
<dbReference type="PANTHER" id="PTHR44170">
    <property type="entry name" value="PROTEIN SIDEKICK"/>
    <property type="match status" value="1"/>
</dbReference>
<feature type="domain" description="Fibronectin type-III" evidence="7">
    <location>
        <begin position="2081"/>
        <end position="2188"/>
    </location>
</feature>
<keyword evidence="4" id="KW-1133">Transmembrane helix</keyword>
<protein>
    <submittedName>
        <fullName evidence="8">Uncharacterized protein</fullName>
    </submittedName>
</protein>
<feature type="transmembrane region" description="Helical" evidence="4">
    <location>
        <begin position="2751"/>
        <end position="2772"/>
    </location>
</feature>
<dbReference type="InterPro" id="IPR003961">
    <property type="entry name" value="FN3_dom"/>
</dbReference>
<evidence type="ECO:0000313" key="9">
    <source>
        <dbReference type="Proteomes" id="UP000230066"/>
    </source>
</evidence>
<feature type="chain" id="PRO_5020041873" evidence="5">
    <location>
        <begin position="19"/>
        <end position="3227"/>
    </location>
</feature>
<evidence type="ECO:0000256" key="4">
    <source>
        <dbReference type="SAM" id="Phobius"/>
    </source>
</evidence>
<feature type="region of interest" description="Disordered" evidence="3">
    <location>
        <begin position="3193"/>
        <end position="3227"/>
    </location>
</feature>
<dbReference type="SMART" id="SM00409">
    <property type="entry name" value="IG"/>
    <property type="match status" value="4"/>
</dbReference>
<keyword evidence="9" id="KW-1185">Reference proteome</keyword>
<dbReference type="Pfam" id="PF13895">
    <property type="entry name" value="Ig_2"/>
    <property type="match status" value="1"/>
</dbReference>
<feature type="region of interest" description="Disordered" evidence="3">
    <location>
        <begin position="652"/>
        <end position="674"/>
    </location>
</feature>
<dbReference type="Gene3D" id="2.60.40.10">
    <property type="entry name" value="Immunoglobulins"/>
    <property type="match status" value="11"/>
</dbReference>
<dbReference type="GO" id="GO:0016020">
    <property type="term" value="C:membrane"/>
    <property type="evidence" value="ECO:0007669"/>
    <property type="project" value="UniProtKB-SubCell"/>
</dbReference>
<feature type="region of interest" description="Disordered" evidence="3">
    <location>
        <begin position="2302"/>
        <end position="2323"/>
    </location>
</feature>
<dbReference type="CDD" id="cd00063">
    <property type="entry name" value="FN3"/>
    <property type="match status" value="5"/>
</dbReference>
<dbReference type="SMART" id="SM00060">
    <property type="entry name" value="FN3"/>
    <property type="match status" value="9"/>
</dbReference>
<dbReference type="InterPro" id="IPR036116">
    <property type="entry name" value="FN3_sf"/>
</dbReference>
<feature type="domain" description="Fibronectin type-III" evidence="7">
    <location>
        <begin position="874"/>
        <end position="977"/>
    </location>
</feature>
<keyword evidence="4" id="KW-0812">Transmembrane</keyword>
<evidence type="ECO:0000256" key="1">
    <source>
        <dbReference type="ARBA" id="ARBA00022737"/>
    </source>
</evidence>
<evidence type="ECO:0000259" key="6">
    <source>
        <dbReference type="PROSITE" id="PS50835"/>
    </source>
</evidence>
<evidence type="ECO:0000256" key="5">
    <source>
        <dbReference type="SAM" id="SignalP"/>
    </source>
</evidence>
<feature type="domain" description="Ig-like" evidence="6">
    <location>
        <begin position="510"/>
        <end position="607"/>
    </location>
</feature>
<dbReference type="SUPFAM" id="SSF48726">
    <property type="entry name" value="Immunoglobulin"/>
    <property type="match status" value="4"/>
</dbReference>
<dbReference type="SUPFAM" id="SSF49265">
    <property type="entry name" value="Fibronectin type III"/>
    <property type="match status" value="6"/>
</dbReference>
<feature type="region of interest" description="Disordered" evidence="3">
    <location>
        <begin position="2665"/>
        <end position="2687"/>
    </location>
</feature>
<name>A0A4E0RQT1_FASHE</name>
<feature type="domain" description="Ig-like" evidence="6">
    <location>
        <begin position="414"/>
        <end position="500"/>
    </location>
</feature>
<dbReference type="CDD" id="cd00096">
    <property type="entry name" value="Ig"/>
    <property type="match status" value="2"/>
</dbReference>
<dbReference type="PROSITE" id="PS50835">
    <property type="entry name" value="IG_LIKE"/>
    <property type="match status" value="5"/>
</dbReference>
<evidence type="ECO:0000256" key="2">
    <source>
        <dbReference type="ARBA" id="ARBA00023157"/>
    </source>
</evidence>
<dbReference type="Proteomes" id="UP000230066">
    <property type="component" value="Unassembled WGS sequence"/>
</dbReference>
<dbReference type="InterPro" id="IPR007110">
    <property type="entry name" value="Ig-like_dom"/>
</dbReference>
<dbReference type="Pfam" id="PF13927">
    <property type="entry name" value="Ig_3"/>
    <property type="match status" value="2"/>
</dbReference>
<comment type="caution">
    <text evidence="8">The sequence shown here is derived from an EMBL/GenBank/DDBJ whole genome shotgun (WGS) entry which is preliminary data.</text>
</comment>
<evidence type="ECO:0000313" key="8">
    <source>
        <dbReference type="EMBL" id="THD28204.1"/>
    </source>
</evidence>
<organism evidence="8 9">
    <name type="scientific">Fasciola hepatica</name>
    <name type="common">Liver fluke</name>
    <dbReference type="NCBI Taxonomy" id="6192"/>
    <lineage>
        <taxon>Eukaryota</taxon>
        <taxon>Metazoa</taxon>
        <taxon>Spiralia</taxon>
        <taxon>Lophotrochozoa</taxon>
        <taxon>Platyhelminthes</taxon>
        <taxon>Trematoda</taxon>
        <taxon>Digenea</taxon>
        <taxon>Plagiorchiida</taxon>
        <taxon>Echinostomata</taxon>
        <taxon>Echinostomatoidea</taxon>
        <taxon>Fasciolidae</taxon>
        <taxon>Fasciola</taxon>
    </lineage>
</organism>
<keyword evidence="4" id="KW-0472">Membrane</keyword>
<gene>
    <name evidence="8" type="ORF">D915_000985</name>
</gene>
<feature type="domain" description="Ig-like" evidence="6">
    <location>
        <begin position="614"/>
        <end position="732"/>
    </location>
</feature>